<evidence type="ECO:0000256" key="3">
    <source>
        <dbReference type="ARBA" id="ARBA00022692"/>
    </source>
</evidence>
<keyword evidence="5 7" id="KW-1133">Transmembrane helix</keyword>
<dbReference type="InterPro" id="IPR000326">
    <property type="entry name" value="PAP2/HPO"/>
</dbReference>
<feature type="transmembrane region" description="Helical" evidence="7">
    <location>
        <begin position="257"/>
        <end position="276"/>
    </location>
</feature>
<evidence type="ECO:0000313" key="9">
    <source>
        <dbReference type="EMBL" id="MDP4302103.1"/>
    </source>
</evidence>
<feature type="transmembrane region" description="Helical" evidence="7">
    <location>
        <begin position="170"/>
        <end position="190"/>
    </location>
</feature>
<dbReference type="EMBL" id="JAUZEE010000009">
    <property type="protein sequence ID" value="MDP4302103.1"/>
    <property type="molecule type" value="Genomic_DNA"/>
</dbReference>
<dbReference type="SUPFAM" id="SSF48317">
    <property type="entry name" value="Acid phosphatase/Vanadium-dependent haloperoxidase"/>
    <property type="match status" value="1"/>
</dbReference>
<dbReference type="PANTHER" id="PTHR14969:SF62">
    <property type="entry name" value="DECAPRENYLPHOSPHORYL-5-PHOSPHORIBOSE PHOSPHATASE RV3807C-RELATED"/>
    <property type="match status" value="1"/>
</dbReference>
<evidence type="ECO:0000313" key="10">
    <source>
        <dbReference type="Proteomes" id="UP001235760"/>
    </source>
</evidence>
<name>A0ABT9G7F1_LEPDI</name>
<evidence type="ECO:0000256" key="7">
    <source>
        <dbReference type="SAM" id="Phobius"/>
    </source>
</evidence>
<evidence type="ECO:0000256" key="1">
    <source>
        <dbReference type="ARBA" id="ARBA00004651"/>
    </source>
</evidence>
<keyword evidence="6 7" id="KW-0472">Membrane</keyword>
<comment type="caution">
    <text evidence="9">The sequence shown here is derived from an EMBL/GenBank/DDBJ whole genome shotgun (WGS) entry which is preliminary data.</text>
</comment>
<dbReference type="RefSeq" id="WP_305750645.1">
    <property type="nucleotide sequence ID" value="NZ_JAUZEE010000009.1"/>
</dbReference>
<evidence type="ECO:0000256" key="2">
    <source>
        <dbReference type="ARBA" id="ARBA00022475"/>
    </source>
</evidence>
<evidence type="ECO:0000256" key="4">
    <source>
        <dbReference type="ARBA" id="ARBA00022801"/>
    </source>
</evidence>
<feature type="transmembrane region" description="Helical" evidence="7">
    <location>
        <begin position="93"/>
        <end position="113"/>
    </location>
</feature>
<evidence type="ECO:0000259" key="8">
    <source>
        <dbReference type="SMART" id="SM00014"/>
    </source>
</evidence>
<keyword evidence="4" id="KW-0378">Hydrolase</keyword>
<keyword evidence="2" id="KW-1003">Cell membrane</keyword>
<feature type="transmembrane region" description="Helical" evidence="7">
    <location>
        <begin position="196"/>
        <end position="212"/>
    </location>
</feature>
<sequence length="289" mass="29787">MTDLHVPRSLPAAHRSAGQASAAVLATALLLHLLGGETSQALHLAVFRAINATGAWAPELWSGLSVLGLGLSALIVFALAAPPASNRASQAGTRLLAALLACFPIGGALTHGIKNLVQMARPAAALGLDQLVVVGTPLLSKSMPSGHAVTAFTVATLISLDRRLPRPWRLAVWTLCVAVAISRIAVGAHWPADVCAGGALGVLVGHAGWWCAQRGRWVAHLMSPIGSAVLALGLLACSVVMWGLPTGYPLALPGQRVLGAIGAGVALWRLAGLWRVQRGRRGRAQPEAS</sequence>
<keyword evidence="10" id="KW-1185">Reference proteome</keyword>
<dbReference type="PANTHER" id="PTHR14969">
    <property type="entry name" value="SPHINGOSINE-1-PHOSPHATE PHOSPHOHYDROLASE"/>
    <property type="match status" value="1"/>
</dbReference>
<evidence type="ECO:0000256" key="5">
    <source>
        <dbReference type="ARBA" id="ARBA00022989"/>
    </source>
</evidence>
<dbReference type="Proteomes" id="UP001235760">
    <property type="component" value="Unassembled WGS sequence"/>
</dbReference>
<reference evidence="9 10" key="1">
    <citation type="submission" date="2023-08" db="EMBL/GenBank/DDBJ databases">
        <authorList>
            <person name="Roldan D.M."/>
            <person name="Menes R.J."/>
        </authorList>
    </citation>
    <scope>NUCLEOTIDE SEQUENCE [LARGE SCALE GENOMIC DNA]</scope>
    <source>
        <strain evidence="9 10">CCM 2812</strain>
    </source>
</reference>
<proteinExistence type="predicted"/>
<dbReference type="InterPro" id="IPR036938">
    <property type="entry name" value="PAP2/HPO_sf"/>
</dbReference>
<organism evidence="9 10">
    <name type="scientific">Leptothrix discophora</name>
    <dbReference type="NCBI Taxonomy" id="89"/>
    <lineage>
        <taxon>Bacteria</taxon>
        <taxon>Pseudomonadati</taxon>
        <taxon>Pseudomonadota</taxon>
        <taxon>Betaproteobacteria</taxon>
        <taxon>Burkholderiales</taxon>
        <taxon>Sphaerotilaceae</taxon>
        <taxon>Leptothrix</taxon>
    </lineage>
</organism>
<feature type="domain" description="Phosphatidic acid phosphatase type 2/haloperoxidase" evidence="8">
    <location>
        <begin position="93"/>
        <end position="209"/>
    </location>
</feature>
<gene>
    <name evidence="9" type="ORF">Q8X39_15810</name>
</gene>
<dbReference type="SMART" id="SM00014">
    <property type="entry name" value="acidPPc"/>
    <property type="match status" value="1"/>
</dbReference>
<dbReference type="Pfam" id="PF01569">
    <property type="entry name" value="PAP2"/>
    <property type="match status" value="1"/>
</dbReference>
<dbReference type="Gene3D" id="1.20.144.10">
    <property type="entry name" value="Phosphatidic acid phosphatase type 2/haloperoxidase"/>
    <property type="match status" value="1"/>
</dbReference>
<evidence type="ECO:0000256" key="6">
    <source>
        <dbReference type="ARBA" id="ARBA00023136"/>
    </source>
</evidence>
<comment type="subcellular location">
    <subcellularLocation>
        <location evidence="1">Cell membrane</location>
        <topology evidence="1">Multi-pass membrane protein</topology>
    </subcellularLocation>
</comment>
<accession>A0ABT9G7F1</accession>
<keyword evidence="3 7" id="KW-0812">Transmembrane</keyword>
<feature type="transmembrane region" description="Helical" evidence="7">
    <location>
        <begin position="224"/>
        <end position="245"/>
    </location>
</feature>
<protein>
    <submittedName>
        <fullName evidence="9">Phosphatase PAP2 family protein</fullName>
    </submittedName>
</protein>
<feature type="transmembrane region" description="Helical" evidence="7">
    <location>
        <begin position="60"/>
        <end position="81"/>
    </location>
</feature>